<dbReference type="VEuPathDB" id="VectorBase:LOC119171563"/>
<comment type="caution">
    <text evidence="11">The sequence shown here is derived from an EMBL/GenBank/DDBJ whole genome shotgun (WGS) entry which is preliminary data.</text>
</comment>
<evidence type="ECO:0000256" key="10">
    <source>
        <dbReference type="RuleBase" id="RU363063"/>
    </source>
</evidence>
<keyword evidence="9 10" id="KW-0472">Membrane</keyword>
<dbReference type="PANTHER" id="PTHR11214:SF376">
    <property type="entry name" value="HEXOSYLTRANSFERASE"/>
    <property type="match status" value="1"/>
</dbReference>
<keyword evidence="12" id="KW-1185">Reference proteome</keyword>
<keyword evidence="7 10" id="KW-1133">Transmembrane helix</keyword>
<proteinExistence type="inferred from homology"/>
<dbReference type="GO" id="GO:0000139">
    <property type="term" value="C:Golgi membrane"/>
    <property type="evidence" value="ECO:0007669"/>
    <property type="project" value="UniProtKB-SubCell"/>
</dbReference>
<keyword evidence="3 10" id="KW-0328">Glycosyltransferase</keyword>
<dbReference type="AlphaFoldDB" id="A0A9J6EBM9"/>
<dbReference type="Proteomes" id="UP000821866">
    <property type="component" value="Chromosome 3"/>
</dbReference>
<dbReference type="GO" id="GO:0016758">
    <property type="term" value="F:hexosyltransferase activity"/>
    <property type="evidence" value="ECO:0007669"/>
    <property type="project" value="InterPro"/>
</dbReference>
<evidence type="ECO:0000256" key="9">
    <source>
        <dbReference type="ARBA" id="ARBA00023136"/>
    </source>
</evidence>
<keyword evidence="8 10" id="KW-0333">Golgi apparatus</keyword>
<evidence type="ECO:0000256" key="6">
    <source>
        <dbReference type="ARBA" id="ARBA00022968"/>
    </source>
</evidence>
<comment type="similarity">
    <text evidence="2 10">Belongs to the glycosyltransferase 31 family.</text>
</comment>
<evidence type="ECO:0000256" key="1">
    <source>
        <dbReference type="ARBA" id="ARBA00004323"/>
    </source>
</evidence>
<keyword evidence="6 10" id="KW-0735">Signal-anchor</keyword>
<keyword evidence="5 10" id="KW-0812">Transmembrane</keyword>
<dbReference type="Pfam" id="PF01762">
    <property type="entry name" value="Galactosyl_T"/>
    <property type="match status" value="1"/>
</dbReference>
<gene>
    <name evidence="11" type="ORF">HPB51_017540</name>
</gene>
<evidence type="ECO:0000256" key="7">
    <source>
        <dbReference type="ARBA" id="ARBA00022989"/>
    </source>
</evidence>
<evidence type="ECO:0000256" key="8">
    <source>
        <dbReference type="ARBA" id="ARBA00023034"/>
    </source>
</evidence>
<organism evidence="11 12">
    <name type="scientific">Rhipicephalus microplus</name>
    <name type="common">Cattle tick</name>
    <name type="synonym">Boophilus microplus</name>
    <dbReference type="NCBI Taxonomy" id="6941"/>
    <lineage>
        <taxon>Eukaryota</taxon>
        <taxon>Metazoa</taxon>
        <taxon>Ecdysozoa</taxon>
        <taxon>Arthropoda</taxon>
        <taxon>Chelicerata</taxon>
        <taxon>Arachnida</taxon>
        <taxon>Acari</taxon>
        <taxon>Parasitiformes</taxon>
        <taxon>Ixodida</taxon>
        <taxon>Ixodoidea</taxon>
        <taxon>Ixodidae</taxon>
        <taxon>Rhipicephalinae</taxon>
        <taxon>Rhipicephalus</taxon>
        <taxon>Boophilus</taxon>
    </lineage>
</organism>
<name>A0A9J6EBM9_RHIMP</name>
<feature type="transmembrane region" description="Helical" evidence="10">
    <location>
        <begin position="6"/>
        <end position="27"/>
    </location>
</feature>
<dbReference type="Gene3D" id="3.90.550.50">
    <property type="match status" value="1"/>
</dbReference>
<evidence type="ECO:0000256" key="3">
    <source>
        <dbReference type="ARBA" id="ARBA00022676"/>
    </source>
</evidence>
<accession>A0A9J6EBM9</accession>
<evidence type="ECO:0000256" key="5">
    <source>
        <dbReference type="ARBA" id="ARBA00022692"/>
    </source>
</evidence>
<evidence type="ECO:0000313" key="11">
    <source>
        <dbReference type="EMBL" id="KAH8031477.1"/>
    </source>
</evidence>
<comment type="subcellular location">
    <subcellularLocation>
        <location evidence="1 10">Golgi apparatus membrane</location>
        <topology evidence="1 10">Single-pass type II membrane protein</topology>
    </subcellularLocation>
</comment>
<dbReference type="EMBL" id="JABSTU010000005">
    <property type="protein sequence ID" value="KAH8031477.1"/>
    <property type="molecule type" value="Genomic_DNA"/>
</dbReference>
<evidence type="ECO:0000256" key="4">
    <source>
        <dbReference type="ARBA" id="ARBA00022679"/>
    </source>
</evidence>
<protein>
    <recommendedName>
        <fullName evidence="10">Hexosyltransferase</fullName>
        <ecNumber evidence="10">2.4.1.-</ecNumber>
    </recommendedName>
</protein>
<evidence type="ECO:0000256" key="2">
    <source>
        <dbReference type="ARBA" id="ARBA00008661"/>
    </source>
</evidence>
<evidence type="ECO:0000313" key="12">
    <source>
        <dbReference type="Proteomes" id="UP000821866"/>
    </source>
</evidence>
<reference evidence="11" key="2">
    <citation type="submission" date="2021-09" db="EMBL/GenBank/DDBJ databases">
        <authorList>
            <person name="Jia N."/>
            <person name="Wang J."/>
            <person name="Shi W."/>
            <person name="Du L."/>
            <person name="Sun Y."/>
            <person name="Zhan W."/>
            <person name="Jiang J."/>
            <person name="Wang Q."/>
            <person name="Zhang B."/>
            <person name="Ji P."/>
            <person name="Sakyi L.B."/>
            <person name="Cui X."/>
            <person name="Yuan T."/>
            <person name="Jiang B."/>
            <person name="Yang W."/>
            <person name="Lam T.T.-Y."/>
            <person name="Chang Q."/>
            <person name="Ding S."/>
            <person name="Wang X."/>
            <person name="Zhu J."/>
            <person name="Ruan X."/>
            <person name="Zhao L."/>
            <person name="Wei J."/>
            <person name="Que T."/>
            <person name="Du C."/>
            <person name="Cheng J."/>
            <person name="Dai P."/>
            <person name="Han X."/>
            <person name="Huang E."/>
            <person name="Gao Y."/>
            <person name="Liu J."/>
            <person name="Shao H."/>
            <person name="Ye R."/>
            <person name="Li L."/>
            <person name="Wei W."/>
            <person name="Wang X."/>
            <person name="Wang C."/>
            <person name="Huo Q."/>
            <person name="Li W."/>
            <person name="Guo W."/>
            <person name="Chen H."/>
            <person name="Chen S."/>
            <person name="Zhou L."/>
            <person name="Zhou L."/>
            <person name="Ni X."/>
            <person name="Tian J."/>
            <person name="Zhou Y."/>
            <person name="Sheng Y."/>
            <person name="Liu T."/>
            <person name="Pan Y."/>
            <person name="Xia L."/>
            <person name="Li J."/>
            <person name="Zhao F."/>
            <person name="Cao W."/>
        </authorList>
    </citation>
    <scope>NUCLEOTIDE SEQUENCE</scope>
    <source>
        <strain evidence="11">Rmic-2018</strain>
        <tissue evidence="11">Larvae</tissue>
    </source>
</reference>
<dbReference type="PANTHER" id="PTHR11214">
    <property type="entry name" value="BETA-1,3-N-ACETYLGLUCOSAMINYLTRANSFERASE"/>
    <property type="match status" value="1"/>
</dbReference>
<dbReference type="InterPro" id="IPR002659">
    <property type="entry name" value="Glyco_trans_31"/>
</dbReference>
<dbReference type="EC" id="2.4.1.-" evidence="10"/>
<dbReference type="GO" id="GO:0006493">
    <property type="term" value="P:protein O-linked glycosylation"/>
    <property type="evidence" value="ECO:0007669"/>
    <property type="project" value="TreeGrafter"/>
</dbReference>
<reference evidence="11" key="1">
    <citation type="journal article" date="2020" name="Cell">
        <title>Large-Scale Comparative Analyses of Tick Genomes Elucidate Their Genetic Diversity and Vector Capacities.</title>
        <authorList>
            <consortium name="Tick Genome and Microbiome Consortium (TIGMIC)"/>
            <person name="Jia N."/>
            <person name="Wang J."/>
            <person name="Shi W."/>
            <person name="Du L."/>
            <person name="Sun Y."/>
            <person name="Zhan W."/>
            <person name="Jiang J.F."/>
            <person name="Wang Q."/>
            <person name="Zhang B."/>
            <person name="Ji P."/>
            <person name="Bell-Sakyi L."/>
            <person name="Cui X.M."/>
            <person name="Yuan T.T."/>
            <person name="Jiang B.G."/>
            <person name="Yang W.F."/>
            <person name="Lam T.T."/>
            <person name="Chang Q.C."/>
            <person name="Ding S.J."/>
            <person name="Wang X.J."/>
            <person name="Zhu J.G."/>
            <person name="Ruan X.D."/>
            <person name="Zhao L."/>
            <person name="Wei J.T."/>
            <person name="Ye R.Z."/>
            <person name="Que T.C."/>
            <person name="Du C.H."/>
            <person name="Zhou Y.H."/>
            <person name="Cheng J.X."/>
            <person name="Dai P.F."/>
            <person name="Guo W.B."/>
            <person name="Han X.H."/>
            <person name="Huang E.J."/>
            <person name="Li L.F."/>
            <person name="Wei W."/>
            <person name="Gao Y.C."/>
            <person name="Liu J.Z."/>
            <person name="Shao H.Z."/>
            <person name="Wang X."/>
            <person name="Wang C.C."/>
            <person name="Yang T.C."/>
            <person name="Huo Q.B."/>
            <person name="Li W."/>
            <person name="Chen H.Y."/>
            <person name="Chen S.E."/>
            <person name="Zhou L.G."/>
            <person name="Ni X.B."/>
            <person name="Tian J.H."/>
            <person name="Sheng Y."/>
            <person name="Liu T."/>
            <person name="Pan Y.S."/>
            <person name="Xia L.Y."/>
            <person name="Li J."/>
            <person name="Zhao F."/>
            <person name="Cao W.C."/>
        </authorList>
    </citation>
    <scope>NUCLEOTIDE SEQUENCE</scope>
    <source>
        <strain evidence="11">Rmic-2018</strain>
    </source>
</reference>
<sequence length="342" mass="38584">MWLKSSFYALVCVATLVSAILATFLYGAQERDSLLLRAALAGEAFALMESQRSQEEDSDVAALDWSIRKECEDPLDVLFLVFSHRSDWSNRADIRDTLLEERVKTTFRWAGAFVLTGAEEPLVAKWIEVEGRVAGDLIALQSSRGRSSQAFRAAVRWTLDNCAGVRFVIKIDDDTTVHPLRLYNFLNGVNANVMKAVHCDMRDSFTPRKSADVVLTAAHVPFFARAYQRHCAGSVVLTSLELLRSLASFRPFESIETASVSGLVHNQTTSTSYVVRNVSIGWLSNISLDSKSNFMFVKLEDTPMRRLDRYSLWYFALWKHAVVKEPRFRKLLTGVESANRLI</sequence>
<keyword evidence="4" id="KW-0808">Transferase</keyword>